<dbReference type="GeneID" id="59345633"/>
<protein>
    <recommendedName>
        <fullName evidence="6">Mid2 domain-containing protein</fullName>
    </recommendedName>
</protein>
<sequence length="414" mass="43260">MPTLLRTLLFVLSACAQSHALTLTLTGDRFPVGNIVLVQWSRDASDPQSFGVMQRSLQTDSVLAVTPIANPSGESSGTVGVVFRTAGQVLLAPISQLSLSPGDTITQLEAGKQLTIVDSGSGNSDHQDSKPGPPPEETTTEKRPPTTTTTLLVTTTTTTKNTLSAIPTSNTGAAGTAGNENTTLIDGIVTDTKSTTTSNRGLFNSFVLSVIPEASTTRSNSLPAFKTLPASPSSSPSNESPSTESNSNATSGSNTTGRNRGLIGLAVILSLVFAALVGLFILRFILRRRREAQRAARMSRFGGWNTSDPYTSPNRGSWSSSGGGSRRERATIASFGFGTSSGQIQTQMTQVSQPETTYGHRPMDSGAWFYTDNAPLQLGPGELASPGRGPAFDTGFAGGEGQGAYAWDAAPGHR</sequence>
<dbReference type="RefSeq" id="XP_037221038.1">
    <property type="nucleotide sequence ID" value="XM_037363117.1"/>
</dbReference>
<reference evidence="4" key="1">
    <citation type="submission" date="2020-05" db="EMBL/GenBank/DDBJ databases">
        <title>Mycena genomes resolve the evolution of fungal bioluminescence.</title>
        <authorList>
            <person name="Tsai I.J."/>
        </authorList>
    </citation>
    <scope>NUCLEOTIDE SEQUENCE</scope>
    <source>
        <strain evidence="4">171206Taipei</strain>
    </source>
</reference>
<evidence type="ECO:0000256" key="3">
    <source>
        <dbReference type="SAM" id="SignalP"/>
    </source>
</evidence>
<proteinExistence type="predicted"/>
<evidence type="ECO:0000256" key="2">
    <source>
        <dbReference type="SAM" id="Phobius"/>
    </source>
</evidence>
<keyword evidence="2" id="KW-0472">Membrane</keyword>
<keyword evidence="2" id="KW-1133">Transmembrane helix</keyword>
<keyword evidence="2" id="KW-0812">Transmembrane</keyword>
<feature type="compositionally biased region" description="Polar residues" evidence="1">
    <location>
        <begin position="304"/>
        <end position="314"/>
    </location>
</feature>
<evidence type="ECO:0000313" key="5">
    <source>
        <dbReference type="Proteomes" id="UP000636479"/>
    </source>
</evidence>
<organism evidence="4 5">
    <name type="scientific">Mycena indigotica</name>
    <dbReference type="NCBI Taxonomy" id="2126181"/>
    <lineage>
        <taxon>Eukaryota</taxon>
        <taxon>Fungi</taxon>
        <taxon>Dikarya</taxon>
        <taxon>Basidiomycota</taxon>
        <taxon>Agaricomycotina</taxon>
        <taxon>Agaricomycetes</taxon>
        <taxon>Agaricomycetidae</taxon>
        <taxon>Agaricales</taxon>
        <taxon>Marasmiineae</taxon>
        <taxon>Mycenaceae</taxon>
        <taxon>Mycena</taxon>
    </lineage>
</organism>
<feature type="compositionally biased region" description="Low complexity" evidence="1">
    <location>
        <begin position="229"/>
        <end position="257"/>
    </location>
</feature>
<feature type="chain" id="PRO_5034462708" description="Mid2 domain-containing protein" evidence="3">
    <location>
        <begin position="21"/>
        <end position="414"/>
    </location>
</feature>
<feature type="region of interest" description="Disordered" evidence="1">
    <location>
        <begin position="218"/>
        <end position="257"/>
    </location>
</feature>
<dbReference type="Proteomes" id="UP000636479">
    <property type="component" value="Unassembled WGS sequence"/>
</dbReference>
<evidence type="ECO:0000313" key="4">
    <source>
        <dbReference type="EMBL" id="KAF7304066.1"/>
    </source>
</evidence>
<feature type="compositionally biased region" description="Polar residues" evidence="1">
    <location>
        <begin position="164"/>
        <end position="180"/>
    </location>
</feature>
<dbReference type="EMBL" id="JACAZF010000005">
    <property type="protein sequence ID" value="KAF7304066.1"/>
    <property type="molecule type" value="Genomic_DNA"/>
</dbReference>
<feature type="compositionally biased region" description="Low complexity" evidence="1">
    <location>
        <begin position="145"/>
        <end position="163"/>
    </location>
</feature>
<evidence type="ECO:0008006" key="6">
    <source>
        <dbReference type="Google" id="ProtNLM"/>
    </source>
</evidence>
<feature type="region of interest" description="Disordered" evidence="1">
    <location>
        <begin position="301"/>
        <end position="326"/>
    </location>
</feature>
<dbReference type="OrthoDB" id="3058674at2759"/>
<feature type="region of interest" description="Disordered" evidence="1">
    <location>
        <begin position="116"/>
        <end position="180"/>
    </location>
</feature>
<name>A0A8H6W5Z4_9AGAR</name>
<keyword evidence="3" id="KW-0732">Signal</keyword>
<keyword evidence="5" id="KW-1185">Reference proteome</keyword>
<evidence type="ECO:0000256" key="1">
    <source>
        <dbReference type="SAM" id="MobiDB-lite"/>
    </source>
</evidence>
<dbReference type="AlphaFoldDB" id="A0A8H6W5Z4"/>
<accession>A0A8H6W5Z4</accession>
<comment type="caution">
    <text evidence="4">The sequence shown here is derived from an EMBL/GenBank/DDBJ whole genome shotgun (WGS) entry which is preliminary data.</text>
</comment>
<feature type="transmembrane region" description="Helical" evidence="2">
    <location>
        <begin position="262"/>
        <end position="286"/>
    </location>
</feature>
<gene>
    <name evidence="4" type="ORF">MIND_00638100</name>
</gene>
<feature type="signal peptide" evidence="3">
    <location>
        <begin position="1"/>
        <end position="20"/>
    </location>
</feature>